<dbReference type="AlphaFoldDB" id="A0A942YDH3"/>
<dbReference type="RefSeq" id="WP_213145588.1">
    <property type="nucleotide sequence ID" value="NZ_JAGYPE020000020.1"/>
</dbReference>
<proteinExistence type="inferred from homology"/>
<protein>
    <submittedName>
        <fullName evidence="4">SMP-30/gluconolactonase/LRE family protein</fullName>
    </submittedName>
</protein>
<comment type="similarity">
    <text evidence="1">Belongs to the SMP-30/CGR1 family.</text>
</comment>
<accession>A0A942YDH3</accession>
<dbReference type="Proteomes" id="UP000677265">
    <property type="component" value="Unassembled WGS sequence"/>
</dbReference>
<gene>
    <name evidence="5" type="ORF">KHB02_012980</name>
    <name evidence="4" type="ORF">KHB02_30675</name>
</gene>
<evidence type="ECO:0000313" key="4">
    <source>
        <dbReference type="EMBL" id="MBS4185755.1"/>
    </source>
</evidence>
<comment type="caution">
    <text evidence="4">The sequence shown here is derived from an EMBL/GenBank/DDBJ whole genome shotgun (WGS) entry which is preliminary data.</text>
</comment>
<dbReference type="EMBL" id="JAGYPE020000020">
    <property type="protein sequence ID" value="MCH6266436.1"/>
    <property type="molecule type" value="Genomic_DNA"/>
</dbReference>
<organism evidence="4">
    <name type="scientific">Neobacillus citreus</name>
    <dbReference type="NCBI Taxonomy" id="2833578"/>
    <lineage>
        <taxon>Bacteria</taxon>
        <taxon>Bacillati</taxon>
        <taxon>Bacillota</taxon>
        <taxon>Bacilli</taxon>
        <taxon>Bacillales</taxon>
        <taxon>Bacillaceae</taxon>
        <taxon>Neobacillus</taxon>
    </lineage>
</organism>
<dbReference type="InterPro" id="IPR011042">
    <property type="entry name" value="6-blade_b-propeller_TolB-like"/>
</dbReference>
<dbReference type="GO" id="GO:0016787">
    <property type="term" value="F:hydrolase activity"/>
    <property type="evidence" value="ECO:0007669"/>
    <property type="project" value="UniProtKB-KW"/>
</dbReference>
<dbReference type="InterPro" id="IPR051262">
    <property type="entry name" value="SMP-30/CGR1_Lactonase"/>
</dbReference>
<dbReference type="PANTHER" id="PTHR47572">
    <property type="entry name" value="LIPOPROTEIN-RELATED"/>
    <property type="match status" value="1"/>
</dbReference>
<evidence type="ECO:0000259" key="3">
    <source>
        <dbReference type="Pfam" id="PF08450"/>
    </source>
</evidence>
<keyword evidence="2" id="KW-0378">Hydrolase</keyword>
<dbReference type="Pfam" id="PF08450">
    <property type="entry name" value="SGL"/>
    <property type="match status" value="1"/>
</dbReference>
<dbReference type="InterPro" id="IPR013658">
    <property type="entry name" value="SGL"/>
</dbReference>
<evidence type="ECO:0000313" key="5">
    <source>
        <dbReference type="EMBL" id="MCH6266436.1"/>
    </source>
</evidence>
<evidence type="ECO:0000313" key="6">
    <source>
        <dbReference type="Proteomes" id="UP000677265"/>
    </source>
</evidence>
<dbReference type="PANTHER" id="PTHR47572:SF4">
    <property type="entry name" value="LACTONASE DRP35"/>
    <property type="match status" value="1"/>
</dbReference>
<feature type="domain" description="SMP-30/Gluconolactonase/LRE-like region" evidence="3">
    <location>
        <begin position="13"/>
        <end position="264"/>
    </location>
</feature>
<evidence type="ECO:0000256" key="1">
    <source>
        <dbReference type="ARBA" id="ARBA00008853"/>
    </source>
</evidence>
<dbReference type="Gene3D" id="2.120.10.30">
    <property type="entry name" value="TolB, C-terminal domain"/>
    <property type="match status" value="1"/>
</dbReference>
<name>A0A942YDH3_9BACI</name>
<dbReference type="SUPFAM" id="SSF63829">
    <property type="entry name" value="Calcium-dependent phosphotriesterase"/>
    <property type="match status" value="1"/>
</dbReference>
<dbReference type="EMBL" id="JAGYPE010000006">
    <property type="protein sequence ID" value="MBS4185755.1"/>
    <property type="molecule type" value="Genomic_DNA"/>
</dbReference>
<keyword evidence="6" id="KW-1185">Reference proteome</keyword>
<reference evidence="4" key="1">
    <citation type="submission" date="2021-05" db="EMBL/GenBank/DDBJ databases">
        <title>Novel Bacillus species.</title>
        <authorList>
            <person name="Liu G."/>
        </authorList>
    </citation>
    <scope>NUCLEOTIDE SEQUENCE</scope>
    <source>
        <strain evidence="4 6">FJAT-50051</strain>
    </source>
</reference>
<sequence>MNETTDFVTGLTFSEGPRFYNGYFWFSDFFSKRVLKADIDSGEVETVCQLDDQPSGLGWLPDGRLLVVSMLNRKVYCLENNGELTEHADLNPIATYHCNDMLVDKAGMAYVGNFGGNLSAMAKKYGREALKNMELPTAAIACIGPNGDIKVVAENMLFPNGTVLTDNGKTMIIAETYGNCLTAFDVEENGILVNRRVWAQFENIYPDGICIDSEGAIWVSNPIESMVYRVIEGGEITDKVQTSQNCYAVALGGKEGRTLYCCTAQTSDPVNSFQLKSGKIEIVEVEVPAKLV</sequence>
<evidence type="ECO:0000256" key="2">
    <source>
        <dbReference type="ARBA" id="ARBA00022801"/>
    </source>
</evidence>